<keyword evidence="1" id="KW-1133">Transmembrane helix</keyword>
<evidence type="ECO:0000313" key="3">
    <source>
        <dbReference type="Proteomes" id="UP000076577"/>
    </source>
</evidence>
<comment type="caution">
    <text evidence="2">The sequence shown here is derived from an EMBL/GenBank/DDBJ whole genome shotgun (WGS) entry which is preliminary data.</text>
</comment>
<protein>
    <submittedName>
        <fullName evidence="2">Uncharacterized protein</fullName>
    </submittedName>
</protein>
<dbReference type="AlphaFoldDB" id="A0A165Z0P6"/>
<organism evidence="2 3">
    <name type="scientific">Pseudovibrio axinellae</name>
    <dbReference type="NCBI Taxonomy" id="989403"/>
    <lineage>
        <taxon>Bacteria</taxon>
        <taxon>Pseudomonadati</taxon>
        <taxon>Pseudomonadota</taxon>
        <taxon>Alphaproteobacteria</taxon>
        <taxon>Hyphomicrobiales</taxon>
        <taxon>Stappiaceae</taxon>
        <taxon>Pseudovibrio</taxon>
    </lineage>
</organism>
<gene>
    <name evidence="2" type="ORF">PsAD2_01946</name>
</gene>
<feature type="transmembrane region" description="Helical" evidence="1">
    <location>
        <begin position="63"/>
        <end position="84"/>
    </location>
</feature>
<dbReference type="RefSeq" id="WP_139201432.1">
    <property type="nucleotide sequence ID" value="NZ_FOFM01000013.1"/>
</dbReference>
<feature type="transmembrane region" description="Helical" evidence="1">
    <location>
        <begin position="6"/>
        <end position="28"/>
    </location>
</feature>
<dbReference type="EMBL" id="LMCB01000014">
    <property type="protein sequence ID" value="KZL19407.1"/>
    <property type="molecule type" value="Genomic_DNA"/>
</dbReference>
<keyword evidence="1" id="KW-0472">Membrane</keyword>
<feature type="transmembrane region" description="Helical" evidence="1">
    <location>
        <begin position="105"/>
        <end position="126"/>
    </location>
</feature>
<feature type="transmembrane region" description="Helical" evidence="1">
    <location>
        <begin position="40"/>
        <end position="57"/>
    </location>
</feature>
<name>A0A165Z0P6_9HYPH</name>
<keyword evidence="1" id="KW-0812">Transmembrane</keyword>
<evidence type="ECO:0000313" key="2">
    <source>
        <dbReference type="EMBL" id="KZL19407.1"/>
    </source>
</evidence>
<keyword evidence="3" id="KW-1185">Reference proteome</keyword>
<proteinExistence type="predicted"/>
<evidence type="ECO:0000256" key="1">
    <source>
        <dbReference type="SAM" id="Phobius"/>
    </source>
</evidence>
<dbReference type="PATRIC" id="fig|989403.3.peg.2082"/>
<reference evidence="2 3" key="1">
    <citation type="journal article" date="2016" name="Front. Microbiol.">
        <title>Comparative Genomic Analysis Reveals a Diverse Repertoire of Genes Involved in Prokaryote-Eukaryote Interactions within the Pseudovibrio Genus.</title>
        <authorList>
            <person name="Romano S."/>
            <person name="Fernandez-Guerra A."/>
            <person name="Reen F.J."/>
            <person name="Glockner F.O."/>
            <person name="Crowley S.P."/>
            <person name="O'Sullivan O."/>
            <person name="Cotter P.D."/>
            <person name="Adams C."/>
            <person name="Dobson A.D."/>
            <person name="O'Gara F."/>
        </authorList>
    </citation>
    <scope>NUCLEOTIDE SEQUENCE [LARGE SCALE GENOMIC DNA]</scope>
    <source>
        <strain evidence="2 3">Ad2</strain>
    </source>
</reference>
<sequence length="127" mass="13425">MLFKIALISGIYLSVTGLGFFLDPKFYTRMMGSQKGSDPVLVNLSGACHLLVGLIVLTNVGSFASFASGAVTVLGAMATLKGVFLIIAPTRTLEGPAPSARARQVIAFAFCGAGLLFFWVTSTLYWP</sequence>
<dbReference type="Proteomes" id="UP000076577">
    <property type="component" value="Unassembled WGS sequence"/>
</dbReference>
<accession>A0A165Z0P6</accession>
<dbReference type="OrthoDB" id="7870559at2"/>